<keyword evidence="11" id="KW-1185">Reference proteome</keyword>
<dbReference type="PANTHER" id="PTHR19918:SF43">
    <property type="entry name" value="CELL DIVISION CYCLE 20.2, COFACTOR OF APC COMPLEX-LIKE ISOFORM X2"/>
    <property type="match status" value="1"/>
</dbReference>
<comment type="caution">
    <text evidence="10">The sequence shown here is derived from an EMBL/GenBank/DDBJ whole genome shotgun (WGS) entry which is preliminary data.</text>
</comment>
<dbReference type="InterPro" id="IPR056150">
    <property type="entry name" value="WD40_CDC20-Fz"/>
</dbReference>
<comment type="similarity">
    <text evidence="1">Belongs to the WD repeat CDC20/Fizzy family.</text>
</comment>
<evidence type="ECO:0000256" key="4">
    <source>
        <dbReference type="ARBA" id="ARBA00022737"/>
    </source>
</evidence>
<evidence type="ECO:0000259" key="9">
    <source>
        <dbReference type="Pfam" id="PF24807"/>
    </source>
</evidence>
<dbReference type="InterPro" id="IPR015943">
    <property type="entry name" value="WD40/YVTN_repeat-like_dom_sf"/>
</dbReference>
<dbReference type="GO" id="GO:1905786">
    <property type="term" value="P:positive regulation of anaphase-promoting complex-dependent catabolic process"/>
    <property type="evidence" value="ECO:0007669"/>
    <property type="project" value="TreeGrafter"/>
</dbReference>
<feature type="region of interest" description="Disordered" evidence="8">
    <location>
        <begin position="1"/>
        <end position="25"/>
    </location>
</feature>
<keyword evidence="4" id="KW-0677">Repeat</keyword>
<dbReference type="OrthoDB" id="10263272at2759"/>
<dbReference type="InterPro" id="IPR036322">
    <property type="entry name" value="WD40_repeat_dom_sf"/>
</dbReference>
<dbReference type="GO" id="GO:1990757">
    <property type="term" value="F:ubiquitin ligase activator activity"/>
    <property type="evidence" value="ECO:0007669"/>
    <property type="project" value="TreeGrafter"/>
</dbReference>
<name>A0A843WJ67_COLES</name>
<keyword evidence="6" id="KW-0131">Cell cycle</keyword>
<dbReference type="PANTHER" id="PTHR19918">
    <property type="entry name" value="CELL DIVISION CYCLE 20 CDC20 FIZZY -RELATED"/>
    <property type="match status" value="1"/>
</dbReference>
<dbReference type="GO" id="GO:0051301">
    <property type="term" value="P:cell division"/>
    <property type="evidence" value="ECO:0007669"/>
    <property type="project" value="UniProtKB-KW"/>
</dbReference>
<feature type="repeat" description="WD" evidence="7">
    <location>
        <begin position="391"/>
        <end position="424"/>
    </location>
</feature>
<dbReference type="GO" id="GO:0005680">
    <property type="term" value="C:anaphase-promoting complex"/>
    <property type="evidence" value="ECO:0007669"/>
    <property type="project" value="TreeGrafter"/>
</dbReference>
<evidence type="ECO:0000256" key="2">
    <source>
        <dbReference type="ARBA" id="ARBA00022574"/>
    </source>
</evidence>
<dbReference type="InterPro" id="IPR001680">
    <property type="entry name" value="WD40_rpt"/>
</dbReference>
<keyword evidence="2 7" id="KW-0853">WD repeat</keyword>
<dbReference type="PROSITE" id="PS50082">
    <property type="entry name" value="WD_REPEATS_2"/>
    <property type="match status" value="4"/>
</dbReference>
<keyword evidence="5" id="KW-0498">Mitosis</keyword>
<accession>A0A843WJ67</accession>
<feature type="domain" description="CDC20/Fizzy WD40" evidence="9">
    <location>
        <begin position="129"/>
        <end position="422"/>
    </location>
</feature>
<evidence type="ECO:0000313" key="10">
    <source>
        <dbReference type="EMBL" id="MQM04114.1"/>
    </source>
</evidence>
<dbReference type="GO" id="GO:0010997">
    <property type="term" value="F:anaphase-promoting complex binding"/>
    <property type="evidence" value="ECO:0007669"/>
    <property type="project" value="InterPro"/>
</dbReference>
<evidence type="ECO:0000256" key="6">
    <source>
        <dbReference type="ARBA" id="ARBA00023306"/>
    </source>
</evidence>
<feature type="repeat" description="WD" evidence="7">
    <location>
        <begin position="258"/>
        <end position="299"/>
    </location>
</feature>
<dbReference type="SUPFAM" id="SSF50978">
    <property type="entry name" value="WD40 repeat-like"/>
    <property type="match status" value="1"/>
</dbReference>
<dbReference type="Gene3D" id="2.130.10.10">
    <property type="entry name" value="YVTN repeat-like/Quinoprotein amine dehydrogenase"/>
    <property type="match status" value="1"/>
</dbReference>
<feature type="repeat" description="WD" evidence="7">
    <location>
        <begin position="183"/>
        <end position="216"/>
    </location>
</feature>
<dbReference type="InterPro" id="IPR019775">
    <property type="entry name" value="WD40_repeat_CS"/>
</dbReference>
<sequence>MEGLRGDQQWWHSPPLPRNDDPVNGDRFIPTRSLMNMDLARSSLIPRSGNAPPETFPSPAKQAYRRFVEQNLTLDSEGKTFKMLVFKGSPRKSGGRLLLVDEMLHEDLGKSKNRPPRIRTVPTSADKVLDAPNLADDYYLNLMDWGQKNILAIALGQSLYLWNAANGGIQELLNVGSDELQPTSVRWSADGEKLAVGFMNATIEIWDAASARQVRKLEGHTGRVSSLSWNHNLLSSGSRDTSIINHDARASSSSASRFQAHTSDVCGLRWSGSGNLLASGGNDNLVCVWEASNRRPSRPLHRLEGHSAAVRALAWCPFQSNVLASGGGTEDRCIKLWNTQTGNCTGSADGGSQVCALEWNRHRKEILSAHGFVHNQLCLWSYPSMSKIGELKGHAGRVLHLAQSPDGSTVASAGADETLRFWNVFGPPPARTGERLRSSLLSMNGAHIR</sequence>
<dbReference type="Pfam" id="PF24807">
    <property type="entry name" value="WD40_CDC20-Fz"/>
    <property type="match status" value="1"/>
</dbReference>
<keyword evidence="3" id="KW-0132">Cell division</keyword>
<evidence type="ECO:0000256" key="5">
    <source>
        <dbReference type="ARBA" id="ARBA00022776"/>
    </source>
</evidence>
<evidence type="ECO:0000256" key="7">
    <source>
        <dbReference type="PROSITE-ProRule" id="PRU00221"/>
    </source>
</evidence>
<gene>
    <name evidence="10" type="ORF">Taro_036908</name>
</gene>
<dbReference type="AlphaFoldDB" id="A0A843WJ67"/>
<dbReference type="SMART" id="SM00320">
    <property type="entry name" value="WD40"/>
    <property type="match status" value="5"/>
</dbReference>
<dbReference type="GO" id="GO:0031145">
    <property type="term" value="P:anaphase-promoting complex-dependent catabolic process"/>
    <property type="evidence" value="ECO:0007669"/>
    <property type="project" value="TreeGrafter"/>
</dbReference>
<feature type="repeat" description="WD" evidence="7">
    <location>
        <begin position="303"/>
        <end position="347"/>
    </location>
</feature>
<organism evidence="10 11">
    <name type="scientific">Colocasia esculenta</name>
    <name type="common">Wild taro</name>
    <name type="synonym">Arum esculentum</name>
    <dbReference type="NCBI Taxonomy" id="4460"/>
    <lineage>
        <taxon>Eukaryota</taxon>
        <taxon>Viridiplantae</taxon>
        <taxon>Streptophyta</taxon>
        <taxon>Embryophyta</taxon>
        <taxon>Tracheophyta</taxon>
        <taxon>Spermatophyta</taxon>
        <taxon>Magnoliopsida</taxon>
        <taxon>Liliopsida</taxon>
        <taxon>Araceae</taxon>
        <taxon>Aroideae</taxon>
        <taxon>Colocasieae</taxon>
        <taxon>Colocasia</taxon>
    </lineage>
</organism>
<evidence type="ECO:0000256" key="8">
    <source>
        <dbReference type="SAM" id="MobiDB-lite"/>
    </source>
</evidence>
<dbReference type="Proteomes" id="UP000652761">
    <property type="component" value="Unassembled WGS sequence"/>
</dbReference>
<reference evidence="10" key="1">
    <citation type="submission" date="2017-07" db="EMBL/GenBank/DDBJ databases">
        <title>Taro Niue Genome Assembly and Annotation.</title>
        <authorList>
            <person name="Atibalentja N."/>
            <person name="Keating K."/>
            <person name="Fields C.J."/>
        </authorList>
    </citation>
    <scope>NUCLEOTIDE SEQUENCE</scope>
    <source>
        <strain evidence="10">Niue_2</strain>
        <tissue evidence="10">Leaf</tissue>
    </source>
</reference>
<evidence type="ECO:0000256" key="3">
    <source>
        <dbReference type="ARBA" id="ARBA00022618"/>
    </source>
</evidence>
<dbReference type="EMBL" id="NMUH01003157">
    <property type="protein sequence ID" value="MQM04114.1"/>
    <property type="molecule type" value="Genomic_DNA"/>
</dbReference>
<evidence type="ECO:0000313" key="11">
    <source>
        <dbReference type="Proteomes" id="UP000652761"/>
    </source>
</evidence>
<dbReference type="PROSITE" id="PS00678">
    <property type="entry name" value="WD_REPEATS_1"/>
    <property type="match status" value="3"/>
</dbReference>
<proteinExistence type="inferred from homology"/>
<dbReference type="PROSITE" id="PS50294">
    <property type="entry name" value="WD_REPEATS_REGION"/>
    <property type="match status" value="2"/>
</dbReference>
<dbReference type="InterPro" id="IPR033010">
    <property type="entry name" value="Cdc20/Fizzy"/>
</dbReference>
<evidence type="ECO:0000256" key="1">
    <source>
        <dbReference type="ARBA" id="ARBA00006445"/>
    </source>
</evidence>
<dbReference type="CDD" id="cd00200">
    <property type="entry name" value="WD40"/>
    <property type="match status" value="1"/>
</dbReference>
<protein>
    <recommendedName>
        <fullName evidence="9">CDC20/Fizzy WD40 domain-containing protein</fullName>
    </recommendedName>
</protein>